<dbReference type="AlphaFoldDB" id="A0A345ULN2"/>
<accession>A0A345ULN2</accession>
<evidence type="ECO:0000313" key="2">
    <source>
        <dbReference type="Proteomes" id="UP000254808"/>
    </source>
</evidence>
<evidence type="ECO:0000313" key="1">
    <source>
        <dbReference type="EMBL" id="AXJ01384.1"/>
    </source>
</evidence>
<proteinExistence type="predicted"/>
<name>A0A345ULN2_9BACT</name>
<sequence length="34" mass="3927">MVLIKMIKYGAIGPDRDRTENGFKIQKKKAALEY</sequence>
<gene>
    <name evidence="1" type="ORF">CYPRO_2135</name>
</gene>
<dbReference type="Proteomes" id="UP000254808">
    <property type="component" value="Chromosome"/>
</dbReference>
<organism evidence="1 2">
    <name type="scientific">Cyclonatronum proteinivorum</name>
    <dbReference type="NCBI Taxonomy" id="1457365"/>
    <lineage>
        <taxon>Bacteria</taxon>
        <taxon>Pseudomonadati</taxon>
        <taxon>Balneolota</taxon>
        <taxon>Balneolia</taxon>
        <taxon>Balneolales</taxon>
        <taxon>Cyclonatronaceae</taxon>
        <taxon>Cyclonatronum</taxon>
    </lineage>
</organism>
<reference evidence="1 2" key="1">
    <citation type="submission" date="2018-03" db="EMBL/GenBank/DDBJ databases">
        <title>Phenotypic and genomic properties of Cyclonatronum proteinivorum gen. nov., sp. nov., a haloalkaliphilic bacteroidete from soda lakes possessing Na+-translocating rhodopsin.</title>
        <authorList>
            <person name="Toshchakov S.V."/>
            <person name="Korzhenkov A."/>
            <person name="Samarov N.I."/>
            <person name="Kublanov I.V."/>
            <person name="Muntyan M.S."/>
            <person name="Sorokin D.Y."/>
        </authorList>
    </citation>
    <scope>NUCLEOTIDE SEQUENCE [LARGE SCALE GENOMIC DNA]</scope>
    <source>
        <strain evidence="1 2">Omega</strain>
    </source>
</reference>
<dbReference type="EMBL" id="CP027806">
    <property type="protein sequence ID" value="AXJ01384.1"/>
    <property type="molecule type" value="Genomic_DNA"/>
</dbReference>
<dbReference type="KEGG" id="cprv:CYPRO_2135"/>
<protein>
    <submittedName>
        <fullName evidence="1">Uncharacterized protein</fullName>
    </submittedName>
</protein>
<keyword evidence="2" id="KW-1185">Reference proteome</keyword>